<name>A0A6I6HJA6_VARPD</name>
<sequence length="113" mass="11726">MSIAQHTPGPWFVEPCTEGPSCGMWSVARWNPAPEPGYDYESMIDAHGGEALFGSPAEARAAIAKAEAVDDYKGVRCICVQTGCRAGPGCPHYGANCRGHITAIAEATGSAAS</sequence>
<evidence type="ECO:0000313" key="1">
    <source>
        <dbReference type="EMBL" id="QGW82951.1"/>
    </source>
</evidence>
<dbReference type="EMBL" id="CP046622">
    <property type="protein sequence ID" value="QGW82951.1"/>
    <property type="molecule type" value="Genomic_DNA"/>
</dbReference>
<dbReference type="RefSeq" id="WP_157614381.1">
    <property type="nucleotide sequence ID" value="NZ_CP046622.1"/>
</dbReference>
<proteinExistence type="predicted"/>
<reference evidence="1 2" key="1">
    <citation type="submission" date="2019-12" db="EMBL/GenBank/DDBJ databases">
        <title>Hybrid Genome Assemblies of two High G+C Isolates from Undergraduate Microbiology Courses.</title>
        <authorList>
            <person name="Ne Ville C.J."/>
            <person name="Enright D."/>
            <person name="Hernandez I."/>
            <person name="Dodsworth J."/>
            <person name="Orwin P.M."/>
        </authorList>
    </citation>
    <scope>NUCLEOTIDE SEQUENCE [LARGE SCALE GENOMIC DNA]</scope>
    <source>
        <strain evidence="1 2">CSUSB</strain>
    </source>
</reference>
<dbReference type="Proteomes" id="UP000425817">
    <property type="component" value="Chromosome"/>
</dbReference>
<dbReference type="AlphaFoldDB" id="A0A6I6HJA6"/>
<evidence type="ECO:0000313" key="2">
    <source>
        <dbReference type="Proteomes" id="UP000425817"/>
    </source>
</evidence>
<accession>A0A6I6HJA6</accession>
<protein>
    <submittedName>
        <fullName evidence="1">Uncharacterized protein</fullName>
    </submittedName>
</protein>
<gene>
    <name evidence="1" type="ORF">GOQ09_15815</name>
</gene>
<organism evidence="1 2">
    <name type="scientific">Variovorax paradoxus</name>
    <dbReference type="NCBI Taxonomy" id="34073"/>
    <lineage>
        <taxon>Bacteria</taxon>
        <taxon>Pseudomonadati</taxon>
        <taxon>Pseudomonadota</taxon>
        <taxon>Betaproteobacteria</taxon>
        <taxon>Burkholderiales</taxon>
        <taxon>Comamonadaceae</taxon>
        <taxon>Variovorax</taxon>
    </lineage>
</organism>